<evidence type="ECO:0000256" key="1">
    <source>
        <dbReference type="ARBA" id="ARBA00008059"/>
    </source>
</evidence>
<dbReference type="InterPro" id="IPR003593">
    <property type="entry name" value="AAA+_ATPase"/>
</dbReference>
<dbReference type="AlphaFoldDB" id="A0A6M0SG99"/>
<dbReference type="CDD" id="cd00009">
    <property type="entry name" value="AAA"/>
    <property type="match status" value="1"/>
</dbReference>
<dbReference type="PIRSF" id="PIRSF003073">
    <property type="entry name" value="DNAC_TnpB_IstB"/>
    <property type="match status" value="1"/>
</dbReference>
<dbReference type="Proteomes" id="UP000473574">
    <property type="component" value="Unassembled WGS sequence"/>
</dbReference>
<dbReference type="SMART" id="SM00382">
    <property type="entry name" value="AAA"/>
    <property type="match status" value="1"/>
</dbReference>
<dbReference type="SUPFAM" id="SSF52540">
    <property type="entry name" value="P-loop containing nucleoside triphosphate hydrolases"/>
    <property type="match status" value="1"/>
</dbReference>
<comment type="caution">
    <text evidence="5">The sequence shown here is derived from an EMBL/GenBank/DDBJ whole genome shotgun (WGS) entry which is preliminary data.</text>
</comment>
<evidence type="ECO:0000259" key="4">
    <source>
        <dbReference type="SMART" id="SM00382"/>
    </source>
</evidence>
<organism evidence="5 6">
    <name type="scientific">Adonisia turfae CCMR0082</name>
    <dbReference type="NCBI Taxonomy" id="2304604"/>
    <lineage>
        <taxon>Bacteria</taxon>
        <taxon>Bacillati</taxon>
        <taxon>Cyanobacteriota</taxon>
        <taxon>Adonisia</taxon>
        <taxon>Adonisia turfae</taxon>
    </lineage>
</organism>
<evidence type="ECO:0000313" key="6">
    <source>
        <dbReference type="Proteomes" id="UP000473574"/>
    </source>
</evidence>
<comment type="similarity">
    <text evidence="1">Belongs to the IS21/IS1162 putative ATP-binding protein family.</text>
</comment>
<dbReference type="PANTHER" id="PTHR30050">
    <property type="entry name" value="CHROMOSOMAL REPLICATION INITIATOR PROTEIN DNAA"/>
    <property type="match status" value="1"/>
</dbReference>
<evidence type="ECO:0000256" key="3">
    <source>
        <dbReference type="ARBA" id="ARBA00022840"/>
    </source>
</evidence>
<keyword evidence="2" id="KW-0547">Nucleotide-binding</keyword>
<dbReference type="RefSeq" id="WP_163668983.1">
    <property type="nucleotide sequence ID" value="NZ_QZCE01000002.1"/>
</dbReference>
<feature type="domain" description="AAA+ ATPase" evidence="4">
    <location>
        <begin position="96"/>
        <end position="228"/>
    </location>
</feature>
<dbReference type="InterPro" id="IPR027417">
    <property type="entry name" value="P-loop_NTPase"/>
</dbReference>
<dbReference type="InterPro" id="IPR002611">
    <property type="entry name" value="IstB_ATP-bd"/>
</dbReference>
<reference evidence="5 6" key="1">
    <citation type="journal article" date="2020" name="Microb. Ecol.">
        <title>Ecogenomics of the Marine Benthic Filamentous Cyanobacterium Adonisia.</title>
        <authorList>
            <person name="Walter J.M."/>
            <person name="Coutinho F.H."/>
            <person name="Leomil L."/>
            <person name="Hargreaves P.I."/>
            <person name="Campeao M.E."/>
            <person name="Vieira V.V."/>
            <person name="Silva B.S."/>
            <person name="Fistarol G.O."/>
            <person name="Salomon P.S."/>
            <person name="Sawabe T."/>
            <person name="Mino S."/>
            <person name="Hosokawa M."/>
            <person name="Miyashita H."/>
            <person name="Maruyama F."/>
            <person name="van Verk M.C."/>
            <person name="Dutilh B.E."/>
            <person name="Thompson C.C."/>
            <person name="Thompson F.L."/>
        </authorList>
    </citation>
    <scope>NUCLEOTIDE SEQUENCE [LARGE SCALE GENOMIC DNA]</scope>
    <source>
        <strain evidence="5 6">CCMR0082</strain>
    </source>
</reference>
<dbReference type="Gene3D" id="3.40.50.300">
    <property type="entry name" value="P-loop containing nucleotide triphosphate hydrolases"/>
    <property type="match status" value="1"/>
</dbReference>
<dbReference type="GO" id="GO:0006260">
    <property type="term" value="P:DNA replication"/>
    <property type="evidence" value="ECO:0007669"/>
    <property type="project" value="TreeGrafter"/>
</dbReference>
<evidence type="ECO:0000256" key="2">
    <source>
        <dbReference type="ARBA" id="ARBA00022741"/>
    </source>
</evidence>
<gene>
    <name evidence="5" type="ORF">D0962_28440</name>
</gene>
<dbReference type="InterPro" id="IPR028350">
    <property type="entry name" value="DNAC/IstB-like"/>
</dbReference>
<dbReference type="InterPro" id="IPR047661">
    <property type="entry name" value="IstB"/>
</dbReference>
<dbReference type="GO" id="GO:0005524">
    <property type="term" value="F:ATP binding"/>
    <property type="evidence" value="ECO:0007669"/>
    <property type="project" value="UniProtKB-KW"/>
</dbReference>
<proteinExistence type="inferred from homology"/>
<dbReference type="Pfam" id="PF01695">
    <property type="entry name" value="IstB_IS21"/>
    <property type="match status" value="1"/>
</dbReference>
<accession>A0A6M0SG99</accession>
<name>A0A6M0SG99_9CYAN</name>
<keyword evidence="3" id="KW-0067">ATP-binding</keyword>
<dbReference type="EMBL" id="QZCE01000002">
    <property type="protein sequence ID" value="NEZ66642.1"/>
    <property type="molecule type" value="Genomic_DNA"/>
</dbReference>
<dbReference type="NCBIfam" id="NF038214">
    <property type="entry name" value="IS21_help_AAA"/>
    <property type="match status" value="1"/>
</dbReference>
<sequence length="251" mass="29150">MQQTLDQLHDLKLTGFIEAWQEQQTQPTYHDLSFDERLALLVEREHLRRHQQRLTRRLKQAKLFVGASLAEVDYHVSRGLKKSQFLEWAQGQWIVENLNLIIVGPTGTGKTFLSCVLADHLCKQGYGTRYFKTAELISELKLAKADGSFPRLRKRLAAFDLVILDEWLRDPLSALDAREILDFLDDRYRRHSCLFATQFPVNQWHQQIQDPTLADAILDRIVHDSLRLTLKGESMRKLTSKLTTSKEKPKS</sequence>
<dbReference type="PANTHER" id="PTHR30050:SF4">
    <property type="entry name" value="ATP-BINDING PROTEIN RV3427C IN INSERTION SEQUENCE-RELATED"/>
    <property type="match status" value="1"/>
</dbReference>
<evidence type="ECO:0000313" key="5">
    <source>
        <dbReference type="EMBL" id="NEZ66642.1"/>
    </source>
</evidence>
<protein>
    <submittedName>
        <fullName evidence="5">Transposase</fullName>
    </submittedName>
</protein>